<dbReference type="AlphaFoldDB" id="A0AAP0GAP6"/>
<gene>
    <name evidence="10" type="ORF">KSP39_PZI005429</name>
</gene>
<evidence type="ECO:0000256" key="1">
    <source>
        <dbReference type="ARBA" id="ARBA00012527"/>
    </source>
</evidence>
<comment type="caution">
    <text evidence="10">The sequence shown here is derived from an EMBL/GenBank/DDBJ whole genome shotgun (WGS) entry which is preliminary data.</text>
</comment>
<accession>A0AAP0GAP6</accession>
<proteinExistence type="inferred from homology"/>
<dbReference type="Proteomes" id="UP001418222">
    <property type="component" value="Unassembled WGS sequence"/>
</dbReference>
<dbReference type="InterPro" id="IPR004861">
    <property type="entry name" value="Siw14-like"/>
</dbReference>
<dbReference type="FunFam" id="3.90.190.10:FF:000024">
    <property type="entry name" value="probable tyrosine-protein phosphatase At1g05000"/>
    <property type="match status" value="1"/>
</dbReference>
<evidence type="ECO:0000256" key="6">
    <source>
        <dbReference type="ARBA" id="ARBA00047927"/>
    </source>
</evidence>
<organism evidence="10 11">
    <name type="scientific">Platanthera zijinensis</name>
    <dbReference type="NCBI Taxonomy" id="2320716"/>
    <lineage>
        <taxon>Eukaryota</taxon>
        <taxon>Viridiplantae</taxon>
        <taxon>Streptophyta</taxon>
        <taxon>Embryophyta</taxon>
        <taxon>Tracheophyta</taxon>
        <taxon>Spermatophyta</taxon>
        <taxon>Magnoliopsida</taxon>
        <taxon>Liliopsida</taxon>
        <taxon>Asparagales</taxon>
        <taxon>Orchidaceae</taxon>
        <taxon>Orchidoideae</taxon>
        <taxon>Orchideae</taxon>
        <taxon>Orchidinae</taxon>
        <taxon>Platanthera</taxon>
    </lineage>
</organism>
<name>A0AAP0GAP6_9ASPA</name>
<evidence type="ECO:0000256" key="8">
    <source>
        <dbReference type="SAM" id="MobiDB-lite"/>
    </source>
</evidence>
<evidence type="ECO:0000256" key="2">
    <source>
        <dbReference type="ARBA" id="ARBA00022801"/>
    </source>
</evidence>
<dbReference type="PANTHER" id="PTHR31126">
    <property type="entry name" value="TYROSINE-PROTEIN PHOSPHATASE"/>
    <property type="match status" value="1"/>
</dbReference>
<keyword evidence="2" id="KW-0378">Hydrolase</keyword>
<evidence type="ECO:0000256" key="5">
    <source>
        <dbReference type="ARBA" id="ARBA00047562"/>
    </source>
</evidence>
<dbReference type="Gene3D" id="3.90.190.10">
    <property type="entry name" value="Protein tyrosine phosphatase superfamily"/>
    <property type="match status" value="1"/>
</dbReference>
<feature type="region of interest" description="Disordered" evidence="8">
    <location>
        <begin position="1"/>
        <end position="23"/>
    </location>
</feature>
<sequence length="205" mass="22800">MRIWGPPGSPDGRLESPPAIDPSVPPALESLMPPSNFSMVDRGIYRSALPSPANFAFLETLGLRSVVYLCPEPYPPSNSEFLNSHGIRLFKFGIEGSKEPAAAMPEAAITFALKVILDARNHPVLIHCKRGKHRTGCLVGCFRKLQSWCMSAVLEEYQRFAATKVRPSDMIFINNFDASVVSLYILAAIYRYHSSSVHSRRLEYS</sequence>
<dbReference type="GO" id="GO:0005737">
    <property type="term" value="C:cytoplasm"/>
    <property type="evidence" value="ECO:0007669"/>
    <property type="project" value="TreeGrafter"/>
</dbReference>
<comment type="catalytic activity">
    <reaction evidence="6">
        <text>1,5-bis(diphospho)-1D-myo-inositol 2,3,4,6-tetrakisphosphate + H2O = 1-diphospho-1D-myo-inositol 2,3,4,5,6-pentakisphosphate + phosphate + 2 H(+)</text>
        <dbReference type="Rhea" id="RHEA:79699"/>
        <dbReference type="ChEBI" id="CHEBI:15377"/>
        <dbReference type="ChEBI" id="CHEBI:15378"/>
        <dbReference type="ChEBI" id="CHEBI:43474"/>
        <dbReference type="ChEBI" id="CHEBI:74946"/>
        <dbReference type="ChEBI" id="CHEBI:77983"/>
        <dbReference type="EC" id="3.6.1.52"/>
    </reaction>
    <physiologicalReaction direction="left-to-right" evidence="6">
        <dbReference type="Rhea" id="RHEA:79700"/>
    </physiologicalReaction>
</comment>
<evidence type="ECO:0000256" key="3">
    <source>
        <dbReference type="ARBA" id="ARBA00044949"/>
    </source>
</evidence>
<dbReference type="PROSITE" id="PS00383">
    <property type="entry name" value="TYR_PHOSPHATASE_1"/>
    <property type="match status" value="1"/>
</dbReference>
<evidence type="ECO:0000256" key="4">
    <source>
        <dbReference type="ARBA" id="ARBA00047342"/>
    </source>
</evidence>
<protein>
    <recommendedName>
        <fullName evidence="1">diphosphoinositol-polyphosphate diphosphatase</fullName>
        <ecNumber evidence="1">3.6.1.52</ecNumber>
    </recommendedName>
</protein>
<evidence type="ECO:0000256" key="7">
    <source>
        <dbReference type="ARBA" id="ARBA00048424"/>
    </source>
</evidence>
<dbReference type="PRINTS" id="PR01911">
    <property type="entry name" value="PFDSPHPHTASE"/>
</dbReference>
<dbReference type="SUPFAM" id="SSF52799">
    <property type="entry name" value="(Phosphotyrosine protein) phosphatases II"/>
    <property type="match status" value="1"/>
</dbReference>
<dbReference type="PANTHER" id="PTHR31126:SF46">
    <property type="entry name" value="TYROSINE-PROTEIN PHOSPHATASE DSP5"/>
    <property type="match status" value="1"/>
</dbReference>
<feature type="domain" description="Tyrosine-protein phosphatase" evidence="9">
    <location>
        <begin position="36"/>
        <end position="185"/>
    </location>
</feature>
<dbReference type="InterPro" id="IPR020428">
    <property type="entry name" value="PFA-DSPs"/>
</dbReference>
<evidence type="ECO:0000313" key="10">
    <source>
        <dbReference type="EMBL" id="KAK8948590.1"/>
    </source>
</evidence>
<dbReference type="EMBL" id="JBBWWQ010000004">
    <property type="protein sequence ID" value="KAK8948590.1"/>
    <property type="molecule type" value="Genomic_DNA"/>
</dbReference>
<keyword evidence="11" id="KW-1185">Reference proteome</keyword>
<dbReference type="InterPro" id="IPR029021">
    <property type="entry name" value="Prot-tyrosine_phosphatase-like"/>
</dbReference>
<comment type="similarity">
    <text evidence="3">Belongs to the protein-tyrosine phosphatase family. Atypical dual-specificity phosphatase Siw14-like subfamily.</text>
</comment>
<comment type="catalytic activity">
    <reaction evidence="7">
        <text>6-diphospho-1D-myo-inositol pentakisphosphate + H2O = 1D-myo-inositol hexakisphosphate + phosphate + H(+)</text>
        <dbReference type="Rhea" id="RHEA:79703"/>
        <dbReference type="ChEBI" id="CHEBI:15377"/>
        <dbReference type="ChEBI" id="CHEBI:15378"/>
        <dbReference type="ChEBI" id="CHEBI:43474"/>
        <dbReference type="ChEBI" id="CHEBI:58130"/>
        <dbReference type="ChEBI" id="CHEBI:230534"/>
        <dbReference type="EC" id="3.6.1.52"/>
    </reaction>
    <physiologicalReaction direction="left-to-right" evidence="7">
        <dbReference type="Rhea" id="RHEA:79704"/>
    </physiologicalReaction>
</comment>
<reference evidence="10 11" key="1">
    <citation type="journal article" date="2022" name="Nat. Plants">
        <title>Genomes of leafy and leafless Platanthera orchids illuminate the evolution of mycoheterotrophy.</title>
        <authorList>
            <person name="Li M.H."/>
            <person name="Liu K.W."/>
            <person name="Li Z."/>
            <person name="Lu H.C."/>
            <person name="Ye Q.L."/>
            <person name="Zhang D."/>
            <person name="Wang J.Y."/>
            <person name="Li Y.F."/>
            <person name="Zhong Z.M."/>
            <person name="Liu X."/>
            <person name="Yu X."/>
            <person name="Liu D.K."/>
            <person name="Tu X.D."/>
            <person name="Liu B."/>
            <person name="Hao Y."/>
            <person name="Liao X.Y."/>
            <person name="Jiang Y.T."/>
            <person name="Sun W.H."/>
            <person name="Chen J."/>
            <person name="Chen Y.Q."/>
            <person name="Ai Y."/>
            <person name="Zhai J.W."/>
            <person name="Wu S.S."/>
            <person name="Zhou Z."/>
            <person name="Hsiao Y.Y."/>
            <person name="Wu W.L."/>
            <person name="Chen Y.Y."/>
            <person name="Lin Y.F."/>
            <person name="Hsu J.L."/>
            <person name="Li C.Y."/>
            <person name="Wang Z.W."/>
            <person name="Zhao X."/>
            <person name="Zhong W.Y."/>
            <person name="Ma X.K."/>
            <person name="Ma L."/>
            <person name="Huang J."/>
            <person name="Chen G.Z."/>
            <person name="Huang M.Z."/>
            <person name="Huang L."/>
            <person name="Peng D.H."/>
            <person name="Luo Y.B."/>
            <person name="Zou S.Q."/>
            <person name="Chen S.P."/>
            <person name="Lan S."/>
            <person name="Tsai W.C."/>
            <person name="Van de Peer Y."/>
            <person name="Liu Z.J."/>
        </authorList>
    </citation>
    <scope>NUCLEOTIDE SEQUENCE [LARGE SCALE GENOMIC DNA]</scope>
    <source>
        <strain evidence="10">Lor287</strain>
    </source>
</reference>
<evidence type="ECO:0000259" key="9">
    <source>
        <dbReference type="PROSITE" id="PS50054"/>
    </source>
</evidence>
<dbReference type="GO" id="GO:0008486">
    <property type="term" value="F:diphosphoinositol-polyphosphate diphosphatase activity"/>
    <property type="evidence" value="ECO:0007669"/>
    <property type="project" value="UniProtKB-EC"/>
</dbReference>
<dbReference type="GO" id="GO:0016791">
    <property type="term" value="F:phosphatase activity"/>
    <property type="evidence" value="ECO:0007669"/>
    <property type="project" value="InterPro"/>
</dbReference>
<comment type="catalytic activity">
    <reaction evidence="5">
        <text>3,5-bis(diphospho)-1D-myo-inositol 1,2,4,6-tetrakisphosphate + H2O = 3-diphospho-1D-myo-inositol 1,2,4,5,6-pentakisphosphate + phosphate + 2 H(+)</text>
        <dbReference type="Rhea" id="RHEA:56312"/>
        <dbReference type="ChEBI" id="CHEBI:15377"/>
        <dbReference type="ChEBI" id="CHEBI:15378"/>
        <dbReference type="ChEBI" id="CHEBI:43474"/>
        <dbReference type="ChEBI" id="CHEBI:140372"/>
        <dbReference type="ChEBI" id="CHEBI:140374"/>
        <dbReference type="EC" id="3.6.1.52"/>
    </reaction>
    <physiologicalReaction direction="left-to-right" evidence="5">
        <dbReference type="Rhea" id="RHEA:56313"/>
    </physiologicalReaction>
</comment>
<comment type="catalytic activity">
    <reaction evidence="4">
        <text>5-diphospho-1D-myo-inositol 1,2,3,4,6-pentakisphosphate + H2O = 1D-myo-inositol hexakisphosphate + phosphate + H(+)</text>
        <dbReference type="Rhea" id="RHEA:22384"/>
        <dbReference type="ChEBI" id="CHEBI:15377"/>
        <dbReference type="ChEBI" id="CHEBI:15378"/>
        <dbReference type="ChEBI" id="CHEBI:43474"/>
        <dbReference type="ChEBI" id="CHEBI:58130"/>
        <dbReference type="ChEBI" id="CHEBI:58628"/>
        <dbReference type="EC" id="3.6.1.52"/>
    </reaction>
    <physiologicalReaction direction="left-to-right" evidence="4">
        <dbReference type="Rhea" id="RHEA:22385"/>
    </physiologicalReaction>
</comment>
<evidence type="ECO:0000313" key="11">
    <source>
        <dbReference type="Proteomes" id="UP001418222"/>
    </source>
</evidence>
<dbReference type="Pfam" id="PF03162">
    <property type="entry name" value="Y_phosphatase2"/>
    <property type="match status" value="1"/>
</dbReference>
<dbReference type="InterPro" id="IPR016130">
    <property type="entry name" value="Tyr_Pase_AS"/>
</dbReference>
<dbReference type="EC" id="3.6.1.52" evidence="1"/>
<dbReference type="InterPro" id="IPR020422">
    <property type="entry name" value="TYR_PHOSPHATASE_DUAL_dom"/>
</dbReference>
<dbReference type="PROSITE" id="PS50054">
    <property type="entry name" value="TYR_PHOSPHATASE_DUAL"/>
    <property type="match status" value="1"/>
</dbReference>